<dbReference type="Proteomes" id="UP001305647">
    <property type="component" value="Unassembled WGS sequence"/>
</dbReference>
<evidence type="ECO:0000313" key="4">
    <source>
        <dbReference type="EMBL" id="KAK4099231.1"/>
    </source>
</evidence>
<dbReference type="GO" id="GO:0046872">
    <property type="term" value="F:metal ion binding"/>
    <property type="evidence" value="ECO:0007669"/>
    <property type="project" value="UniProtKB-KW"/>
</dbReference>
<dbReference type="PANTHER" id="PTHR11474">
    <property type="entry name" value="TYROSINASE FAMILY MEMBER"/>
    <property type="match status" value="1"/>
</dbReference>
<evidence type="ECO:0000256" key="2">
    <source>
        <dbReference type="SAM" id="SignalP"/>
    </source>
</evidence>
<dbReference type="Gene3D" id="1.10.1280.10">
    <property type="entry name" value="Di-copper center containing domain from catechol oxidase"/>
    <property type="match status" value="1"/>
</dbReference>
<gene>
    <name evidence="4" type="ORF">N658DRAFT_430426</name>
</gene>
<comment type="caution">
    <text evidence="4">The sequence shown here is derived from an EMBL/GenBank/DDBJ whole genome shotgun (WGS) entry which is preliminary data.</text>
</comment>
<dbReference type="InterPro" id="IPR050316">
    <property type="entry name" value="Tyrosinase/Hemocyanin"/>
</dbReference>
<keyword evidence="1" id="KW-0479">Metal-binding</keyword>
<feature type="signal peptide" evidence="2">
    <location>
        <begin position="1"/>
        <end position="18"/>
    </location>
</feature>
<protein>
    <submittedName>
        <fullName evidence="4">Tyrosinase-like protein</fullName>
    </submittedName>
</protein>
<dbReference type="GO" id="GO:0016491">
    <property type="term" value="F:oxidoreductase activity"/>
    <property type="evidence" value="ECO:0007669"/>
    <property type="project" value="InterPro"/>
</dbReference>
<accession>A0AAN6PY35</accession>
<evidence type="ECO:0000313" key="5">
    <source>
        <dbReference type="Proteomes" id="UP001305647"/>
    </source>
</evidence>
<reference evidence="4" key="1">
    <citation type="journal article" date="2023" name="Mol. Phylogenet. Evol.">
        <title>Genome-scale phylogeny and comparative genomics of the fungal order Sordariales.</title>
        <authorList>
            <person name="Hensen N."/>
            <person name="Bonometti L."/>
            <person name="Westerberg I."/>
            <person name="Brannstrom I.O."/>
            <person name="Guillou S."/>
            <person name="Cros-Aarteil S."/>
            <person name="Calhoun S."/>
            <person name="Haridas S."/>
            <person name="Kuo A."/>
            <person name="Mondo S."/>
            <person name="Pangilinan J."/>
            <person name="Riley R."/>
            <person name="LaButti K."/>
            <person name="Andreopoulos B."/>
            <person name="Lipzen A."/>
            <person name="Chen C."/>
            <person name="Yan M."/>
            <person name="Daum C."/>
            <person name="Ng V."/>
            <person name="Clum A."/>
            <person name="Steindorff A."/>
            <person name="Ohm R.A."/>
            <person name="Martin F."/>
            <person name="Silar P."/>
            <person name="Natvig D.O."/>
            <person name="Lalanne C."/>
            <person name="Gautier V."/>
            <person name="Ament-Velasquez S.L."/>
            <person name="Kruys A."/>
            <person name="Hutchinson M.I."/>
            <person name="Powell A.J."/>
            <person name="Barry K."/>
            <person name="Miller A.N."/>
            <person name="Grigoriev I.V."/>
            <person name="Debuchy R."/>
            <person name="Gladieux P."/>
            <person name="Hiltunen Thoren M."/>
            <person name="Johannesson H."/>
        </authorList>
    </citation>
    <scope>NUCLEOTIDE SEQUENCE</scope>
    <source>
        <strain evidence="4">CBS 757.83</strain>
    </source>
</reference>
<dbReference type="InterPro" id="IPR002227">
    <property type="entry name" value="Tyrosinase_Cu-bd"/>
</dbReference>
<dbReference type="AlphaFoldDB" id="A0AAN6PY35"/>
<dbReference type="Pfam" id="PF00264">
    <property type="entry name" value="Tyrosinase"/>
    <property type="match status" value="1"/>
</dbReference>
<dbReference type="PROSITE" id="PS00498">
    <property type="entry name" value="TYROSINASE_2"/>
    <property type="match status" value="1"/>
</dbReference>
<dbReference type="PRINTS" id="PR00092">
    <property type="entry name" value="TYROSINASE"/>
</dbReference>
<keyword evidence="2" id="KW-0732">Signal</keyword>
<proteinExistence type="predicted"/>
<evidence type="ECO:0000259" key="3">
    <source>
        <dbReference type="PROSITE" id="PS00498"/>
    </source>
</evidence>
<dbReference type="EMBL" id="MU863651">
    <property type="protein sequence ID" value="KAK4099231.1"/>
    <property type="molecule type" value="Genomic_DNA"/>
</dbReference>
<dbReference type="SUPFAM" id="SSF48056">
    <property type="entry name" value="Di-copper centre-containing domain"/>
    <property type="match status" value="1"/>
</dbReference>
<feature type="chain" id="PRO_5042827367" evidence="2">
    <location>
        <begin position="19"/>
        <end position="412"/>
    </location>
</feature>
<organism evidence="4 5">
    <name type="scientific">Parathielavia hyrcaniae</name>
    <dbReference type="NCBI Taxonomy" id="113614"/>
    <lineage>
        <taxon>Eukaryota</taxon>
        <taxon>Fungi</taxon>
        <taxon>Dikarya</taxon>
        <taxon>Ascomycota</taxon>
        <taxon>Pezizomycotina</taxon>
        <taxon>Sordariomycetes</taxon>
        <taxon>Sordariomycetidae</taxon>
        <taxon>Sordariales</taxon>
        <taxon>Chaetomiaceae</taxon>
        <taxon>Parathielavia</taxon>
    </lineage>
</organism>
<evidence type="ECO:0000256" key="1">
    <source>
        <dbReference type="ARBA" id="ARBA00022723"/>
    </source>
</evidence>
<name>A0AAN6PY35_9PEZI</name>
<feature type="domain" description="Tyrosinase copper-binding" evidence="3">
    <location>
        <begin position="330"/>
        <end position="341"/>
    </location>
</feature>
<sequence>MKAAAILGTALLAAAAHAGVVLPRQDTTTADSSDGLEPTQDLNDLLEQAKAQVINNVTETEQQLRKRGQTPRCTVKNLVFRREYGSLSKSERLSYVNAIKCLQNKPPRTPTSVAPGAKSRFDDFVVTHIQQTLSIHYSGIFQPWHRWFVYQYEKALRDECGYTGYQPYWDWPKYARAPQDSPLFNGDPYSLGGNGEYIPHDGPVIVPPPGVGGGNISLPAGEGSGFVTTGPFANMVVNLGPVGGLADTDPGPMGGLGYNPRGLKRDLGGAMNMRYANYTTVLKMLLQPNVDKYRIVSEGVPYTPEIGPHGGIHYTIGGDPGGDLFTSPGDPAFWVHHGQMDRLWTMWQALGLGGNRYTDLGSGSYAHRTWENNPESPLAQLTDVIDMGYAAPSTTIGEVMSTTGGEFCYFYL</sequence>
<reference evidence="4" key="2">
    <citation type="submission" date="2023-05" db="EMBL/GenBank/DDBJ databases">
        <authorList>
            <consortium name="Lawrence Berkeley National Laboratory"/>
            <person name="Steindorff A."/>
            <person name="Hensen N."/>
            <person name="Bonometti L."/>
            <person name="Westerberg I."/>
            <person name="Brannstrom I.O."/>
            <person name="Guillou S."/>
            <person name="Cros-Aarteil S."/>
            <person name="Calhoun S."/>
            <person name="Haridas S."/>
            <person name="Kuo A."/>
            <person name="Mondo S."/>
            <person name="Pangilinan J."/>
            <person name="Riley R."/>
            <person name="Labutti K."/>
            <person name="Andreopoulos B."/>
            <person name="Lipzen A."/>
            <person name="Chen C."/>
            <person name="Yanf M."/>
            <person name="Daum C."/>
            <person name="Ng V."/>
            <person name="Clum A."/>
            <person name="Ohm R."/>
            <person name="Martin F."/>
            <person name="Silar P."/>
            <person name="Natvig D."/>
            <person name="Lalanne C."/>
            <person name="Gautier V."/>
            <person name="Ament-Velasquez S.L."/>
            <person name="Kruys A."/>
            <person name="Hutchinson M.I."/>
            <person name="Powell A.J."/>
            <person name="Barry K."/>
            <person name="Miller A.N."/>
            <person name="Grigoriev I.V."/>
            <person name="Debuchy R."/>
            <person name="Gladieux P."/>
            <person name="Thoren M.H."/>
            <person name="Johannesson H."/>
        </authorList>
    </citation>
    <scope>NUCLEOTIDE SEQUENCE</scope>
    <source>
        <strain evidence="4">CBS 757.83</strain>
    </source>
</reference>
<dbReference type="PANTHER" id="PTHR11474:SF116">
    <property type="entry name" value="TYROSINASE"/>
    <property type="match status" value="1"/>
</dbReference>
<keyword evidence="5" id="KW-1185">Reference proteome</keyword>
<dbReference type="InterPro" id="IPR008922">
    <property type="entry name" value="Di-copper_centre_dom_sf"/>
</dbReference>